<feature type="region of interest" description="Disordered" evidence="1">
    <location>
        <begin position="1"/>
        <end position="64"/>
    </location>
</feature>
<gene>
    <name evidence="2" type="ORF">FRACA_4620001</name>
</gene>
<reference evidence="2 3" key="1">
    <citation type="submission" date="2017-06" db="EMBL/GenBank/DDBJ databases">
        <authorList>
            <person name="Kim H.J."/>
            <person name="Triplett B.A."/>
        </authorList>
    </citation>
    <scope>NUCLEOTIDE SEQUENCE [LARGE SCALE GENOMIC DNA]</scope>
    <source>
        <strain evidence="2">FRACA_ARgP5</strain>
    </source>
</reference>
<evidence type="ECO:0000313" key="3">
    <source>
        <dbReference type="Proteomes" id="UP000234331"/>
    </source>
</evidence>
<name>A0A2I2KXQ3_9ACTN</name>
<proteinExistence type="predicted"/>
<protein>
    <submittedName>
        <fullName evidence="2">Uncharacterized protein</fullName>
    </submittedName>
</protein>
<dbReference type="AlphaFoldDB" id="A0A2I2KXQ3"/>
<accession>A0A2I2KXQ3</accession>
<dbReference type="EMBL" id="FZMO01000404">
    <property type="protein sequence ID" value="SNQ50444.1"/>
    <property type="molecule type" value="Genomic_DNA"/>
</dbReference>
<evidence type="ECO:0000256" key="1">
    <source>
        <dbReference type="SAM" id="MobiDB-lite"/>
    </source>
</evidence>
<keyword evidence="3" id="KW-1185">Reference proteome</keyword>
<organism evidence="2 3">
    <name type="scientific">Frankia canadensis</name>
    <dbReference type="NCBI Taxonomy" id="1836972"/>
    <lineage>
        <taxon>Bacteria</taxon>
        <taxon>Bacillati</taxon>
        <taxon>Actinomycetota</taxon>
        <taxon>Actinomycetes</taxon>
        <taxon>Frankiales</taxon>
        <taxon>Frankiaceae</taxon>
        <taxon>Frankia</taxon>
    </lineage>
</organism>
<feature type="compositionally biased region" description="Basic and acidic residues" evidence="1">
    <location>
        <begin position="37"/>
        <end position="54"/>
    </location>
</feature>
<dbReference type="Proteomes" id="UP000234331">
    <property type="component" value="Unassembled WGS sequence"/>
</dbReference>
<evidence type="ECO:0000313" key="2">
    <source>
        <dbReference type="EMBL" id="SNQ50444.1"/>
    </source>
</evidence>
<sequence>MPSARRPDARSGGAGTCTSASPWHSPSPRPFVLRVDVPPHRLRGDRADGRDEIRPGPQRRQPGTQVRELAPQFMGCEALDLVGDVRRGVLRVSLHEQVHMVGLDVQRDDRPVMLGALLPDQRVQPVTNLTHEDSPTVLRAPDDMEAEIIDPTRPSGHLPHHTGDYTSAVHLTIAVHTGFPCRPKAAVPSGGI</sequence>